<dbReference type="GO" id="GO:0006777">
    <property type="term" value="P:Mo-molybdopterin cofactor biosynthetic process"/>
    <property type="evidence" value="ECO:0007669"/>
    <property type="project" value="UniProtKB-KW"/>
</dbReference>
<gene>
    <name evidence="6" type="primary">moaD</name>
    <name evidence="6" type="ordered locus">c0866</name>
</gene>
<keyword evidence="3" id="KW-0501">Molybdenum cofactor biosynthesis</keyword>
<evidence type="ECO:0000256" key="1">
    <source>
        <dbReference type="ARBA" id="ARBA00005046"/>
    </source>
</evidence>
<reference evidence="6 7" key="1">
    <citation type="journal article" date="2002" name="Proc. Natl. Acad. Sci. U.S.A.">
        <title>Extensive mosaic structure revealed by the complete genome sequence of uropathogenic Escherichia coli.</title>
        <authorList>
            <person name="Welch R.A."/>
            <person name="Burland V."/>
            <person name="Plunkett G.III."/>
            <person name="Redford P."/>
            <person name="Roesch P."/>
            <person name="Rasko D."/>
            <person name="Buckles E.L."/>
            <person name="Liou S.R."/>
            <person name="Boutin A."/>
            <person name="Hackett J."/>
            <person name="Stroud D."/>
            <person name="Mayhew G.F."/>
            <person name="Rose D.J."/>
            <person name="Zhou S."/>
            <person name="Schwartz D.C."/>
            <person name="Perna N.T."/>
            <person name="Mobley H.L."/>
            <person name="Donnenberg M.S."/>
            <person name="Blattner F.R."/>
        </authorList>
    </citation>
    <scope>NUCLEOTIDE SEQUENCE [LARGE SCALE GENOMIC DNA]</scope>
    <source>
        <strain evidence="7">CFT073 / ATCC 700928 / UPEC</strain>
    </source>
</reference>
<dbReference type="InterPro" id="IPR012675">
    <property type="entry name" value="Beta-grasp_dom_sf"/>
</dbReference>
<dbReference type="PANTHER" id="PTHR33359:SF1">
    <property type="entry name" value="MOLYBDOPTERIN SYNTHASE SULFUR CARRIER SUBUNIT"/>
    <property type="match status" value="1"/>
</dbReference>
<accession>A0A0H2V7H9</accession>
<dbReference type="Gene3D" id="3.10.20.30">
    <property type="match status" value="1"/>
</dbReference>
<dbReference type="InterPro" id="IPR003749">
    <property type="entry name" value="ThiS/MoaD-like"/>
</dbReference>
<dbReference type="STRING" id="199310.c0866"/>
<evidence type="ECO:0000256" key="2">
    <source>
        <dbReference type="ARBA" id="ARBA00022741"/>
    </source>
</evidence>
<comment type="pathway">
    <text evidence="1">Cofactor biosynthesis; molybdopterin biosynthesis.</text>
</comment>
<protein>
    <recommendedName>
        <fullName evidence="5">Molybdopterin synthase sulfur carrier subunit</fullName>
    </recommendedName>
</protein>
<dbReference type="AlphaFoldDB" id="A0A0H2V7H9"/>
<dbReference type="CDD" id="cd00754">
    <property type="entry name" value="Ubl_MoaD"/>
    <property type="match status" value="1"/>
</dbReference>
<dbReference type="EMBL" id="AE014075">
    <property type="protein sequence ID" value="AAN79339.1"/>
    <property type="molecule type" value="Genomic_DNA"/>
</dbReference>
<name>A0A0H2V7H9_ECOL6</name>
<evidence type="ECO:0000256" key="5">
    <source>
        <dbReference type="ARBA" id="ARBA00024247"/>
    </source>
</evidence>
<dbReference type="SUPFAM" id="SSF54285">
    <property type="entry name" value="MoaD/ThiS"/>
    <property type="match status" value="1"/>
</dbReference>
<evidence type="ECO:0000313" key="7">
    <source>
        <dbReference type="Proteomes" id="UP000001410"/>
    </source>
</evidence>
<proteinExistence type="inferred from homology"/>
<dbReference type="NCBIfam" id="NF008347">
    <property type="entry name" value="PRK11130.1"/>
    <property type="match status" value="1"/>
</dbReference>
<dbReference type="InterPro" id="IPR016155">
    <property type="entry name" value="Mopterin_synth/thiamin_S_b"/>
</dbReference>
<dbReference type="eggNOG" id="COG1977">
    <property type="taxonomic scope" value="Bacteria"/>
</dbReference>
<dbReference type="UniPathway" id="UPA00344"/>
<sequence length="88" mass="9688">MTLRWKRMINVLFFAQVRELVGTDATEVAADFPTVEALRQHLAAQSDRWALALEDGKLLAAVNQTLVSFDHSLTDGDEVAFFPPVTGG</sequence>
<comment type="similarity">
    <text evidence="4">Belongs to the MoaD family.</text>
</comment>
<dbReference type="HOGENOM" id="CLU_114601_4_0_6"/>
<evidence type="ECO:0000256" key="4">
    <source>
        <dbReference type="ARBA" id="ARBA00024200"/>
    </source>
</evidence>
<dbReference type="NCBIfam" id="TIGR01682">
    <property type="entry name" value="moaD"/>
    <property type="match status" value="1"/>
</dbReference>
<organism evidence="6 7">
    <name type="scientific">Escherichia coli O6:H1 (strain CFT073 / ATCC 700928 / UPEC)</name>
    <dbReference type="NCBI Taxonomy" id="199310"/>
    <lineage>
        <taxon>Bacteria</taxon>
        <taxon>Pseudomonadati</taxon>
        <taxon>Pseudomonadota</taxon>
        <taxon>Gammaproteobacteria</taxon>
        <taxon>Enterobacterales</taxon>
        <taxon>Enterobacteriaceae</taxon>
        <taxon>Escherichia</taxon>
    </lineage>
</organism>
<dbReference type="Proteomes" id="UP000001410">
    <property type="component" value="Chromosome"/>
</dbReference>
<dbReference type="GO" id="GO:1990133">
    <property type="term" value="C:molybdopterin adenylyltransferase complex"/>
    <property type="evidence" value="ECO:0007669"/>
    <property type="project" value="TreeGrafter"/>
</dbReference>
<dbReference type="InterPro" id="IPR044672">
    <property type="entry name" value="MOCS2A"/>
</dbReference>
<dbReference type="Pfam" id="PF02597">
    <property type="entry name" value="ThiS"/>
    <property type="match status" value="1"/>
</dbReference>
<keyword evidence="2" id="KW-0547">Nucleotide-binding</keyword>
<dbReference type="SMR" id="A0A0H2V7H9"/>
<dbReference type="FunFam" id="3.10.20.30:FF:000010">
    <property type="entry name" value="Molybdopterin synthase sulfur carrier subunit"/>
    <property type="match status" value="1"/>
</dbReference>
<dbReference type="KEGG" id="ecc:c0866"/>
<evidence type="ECO:0000313" key="6">
    <source>
        <dbReference type="EMBL" id="AAN79339.1"/>
    </source>
</evidence>
<evidence type="ECO:0000256" key="3">
    <source>
        <dbReference type="ARBA" id="ARBA00023150"/>
    </source>
</evidence>
<dbReference type="GO" id="GO:0000166">
    <property type="term" value="F:nucleotide binding"/>
    <property type="evidence" value="ECO:0007669"/>
    <property type="project" value="UniProtKB-KW"/>
</dbReference>
<dbReference type="PANTHER" id="PTHR33359">
    <property type="entry name" value="MOLYBDOPTERIN SYNTHASE SULFUR CARRIER SUBUNIT"/>
    <property type="match status" value="1"/>
</dbReference>
<keyword evidence="7" id="KW-1185">Reference proteome</keyword>